<reference evidence="4" key="1">
    <citation type="journal article" date="2018" name="Nat. Microbiol.">
        <title>Leveraging single-cell genomics to expand the fungal tree of life.</title>
        <authorList>
            <person name="Ahrendt S.R."/>
            <person name="Quandt C.A."/>
            <person name="Ciobanu D."/>
            <person name="Clum A."/>
            <person name="Salamov A."/>
            <person name="Andreopoulos B."/>
            <person name="Cheng J.F."/>
            <person name="Woyke T."/>
            <person name="Pelin A."/>
            <person name="Henrissat B."/>
            <person name="Reynolds N.K."/>
            <person name="Benny G.L."/>
            <person name="Smith M.E."/>
            <person name="James T.Y."/>
            <person name="Grigoriev I.V."/>
        </authorList>
    </citation>
    <scope>NUCLEOTIDE SEQUENCE [LARGE SCALE GENOMIC DNA]</scope>
</reference>
<dbReference type="Pfam" id="PF01841">
    <property type="entry name" value="Transglut_core"/>
    <property type="match status" value="1"/>
</dbReference>
<dbReference type="Proteomes" id="UP000267251">
    <property type="component" value="Unassembled WGS sequence"/>
</dbReference>
<dbReference type="Pfam" id="PF10046">
    <property type="entry name" value="BLOC1_2"/>
    <property type="match status" value="1"/>
</dbReference>
<proteinExistence type="inferred from homology"/>
<dbReference type="OrthoDB" id="6129702at2759"/>
<dbReference type="InterPro" id="IPR038765">
    <property type="entry name" value="Papain-like_cys_pep_sf"/>
</dbReference>
<evidence type="ECO:0000313" key="4">
    <source>
        <dbReference type="Proteomes" id="UP000267251"/>
    </source>
</evidence>
<dbReference type="GO" id="GO:0110085">
    <property type="term" value="C:mitotic actomyosin contractile ring"/>
    <property type="evidence" value="ECO:0007669"/>
    <property type="project" value="TreeGrafter"/>
</dbReference>
<gene>
    <name evidence="3" type="ORF">BJ684DRAFT_21227</name>
</gene>
<comment type="similarity">
    <text evidence="1">Belongs to the BLOC1S2 family.</text>
</comment>
<organism evidence="3 4">
    <name type="scientific">Piptocephalis cylindrospora</name>
    <dbReference type="NCBI Taxonomy" id="1907219"/>
    <lineage>
        <taxon>Eukaryota</taxon>
        <taxon>Fungi</taxon>
        <taxon>Fungi incertae sedis</taxon>
        <taxon>Zoopagomycota</taxon>
        <taxon>Zoopagomycotina</taxon>
        <taxon>Zoopagomycetes</taxon>
        <taxon>Zoopagales</taxon>
        <taxon>Piptocephalidaceae</taxon>
        <taxon>Piptocephalis</taxon>
    </lineage>
</organism>
<protein>
    <recommendedName>
        <fullName evidence="2">Transglutaminase-like domain-containing protein</fullName>
    </recommendedName>
</protein>
<evidence type="ECO:0000259" key="2">
    <source>
        <dbReference type="Pfam" id="PF01841"/>
    </source>
</evidence>
<dbReference type="PANTHER" id="PTHR46333:SF2">
    <property type="entry name" value="CYTOKINESIS PROTEIN 3"/>
    <property type="match status" value="1"/>
</dbReference>
<evidence type="ECO:0000256" key="1">
    <source>
        <dbReference type="ARBA" id="ARBA00008468"/>
    </source>
</evidence>
<dbReference type="PANTHER" id="PTHR46333">
    <property type="entry name" value="CYTOKINESIS PROTEIN 3"/>
    <property type="match status" value="1"/>
</dbReference>
<dbReference type="GO" id="GO:0140278">
    <property type="term" value="P:mitotic division septum assembly"/>
    <property type="evidence" value="ECO:0007669"/>
    <property type="project" value="TreeGrafter"/>
</dbReference>
<dbReference type="AlphaFoldDB" id="A0A4V1IXT9"/>
<evidence type="ECO:0000313" key="3">
    <source>
        <dbReference type="EMBL" id="RKP12219.1"/>
    </source>
</evidence>
<dbReference type="EMBL" id="KZ988426">
    <property type="protein sequence ID" value="RKP12219.1"/>
    <property type="molecule type" value="Genomic_DNA"/>
</dbReference>
<dbReference type="InterPro" id="IPR002931">
    <property type="entry name" value="Transglutaminase-like"/>
</dbReference>
<dbReference type="SUPFAM" id="SSF54001">
    <property type="entry name" value="Cysteine proteinases"/>
    <property type="match status" value="1"/>
</dbReference>
<name>A0A4V1IXT9_9FUNG</name>
<keyword evidence="4" id="KW-1185">Reference proteome</keyword>
<feature type="domain" description="Transglutaminase-like" evidence="2">
    <location>
        <begin position="3"/>
        <end position="72"/>
    </location>
</feature>
<dbReference type="InterPro" id="IPR052557">
    <property type="entry name" value="CAP/Cytokinesis_protein"/>
</dbReference>
<dbReference type="InterPro" id="IPR019269">
    <property type="entry name" value="BLOC1_su2"/>
</dbReference>
<sequence length="458" mass="51721">METATTTLQARQCRRDGFAKLFHAMAGAAGLQCGLVRGYLKGPTDAVDGEVHPPINHTWNVVKIQGEYRFVDVGRAVPSHPYYPSTGGKARMDPFYFLAQPKHLIFTHYPSDPSQQYLSPRSMGPGEFHSLPYVTSAYFNNEIESINFHRTVLELREQDTAQLVFRVGEGISCYAEVDTIEHGCILTLSQCVRHEGHRISKVLVRMKGNDARGFLRIHAGQREFTSKGKLRSDSLPLAMVLRIQHMGHRAPQAFATLHPTPQEFYIREPLDAELRLGQAHHFHVQSLLDTRHHKLSMRAPSTKEHNFIYFPADGCYLLDLECRETGPWNLGKQQGQEVLDQVTAEAFHKVAAYLRGEMLASAEDYQLIETLASLGQQRLRGLKPTLEQLEGDTERLGDMDREMQGCLEYVDELERRVDALVSLSSEVDKYAGLIEEKVKDYSMAQASRSPTTRTPKSP</sequence>
<accession>A0A4V1IXT9</accession>